<keyword evidence="8" id="KW-0175">Coiled coil</keyword>
<dbReference type="GO" id="GO:0012505">
    <property type="term" value="C:endomembrane system"/>
    <property type="evidence" value="ECO:0007669"/>
    <property type="project" value="UniProtKB-SubCell"/>
</dbReference>
<dbReference type="Gene3D" id="1.20.5.110">
    <property type="match status" value="1"/>
</dbReference>
<dbReference type="AlphaFoldDB" id="A0A3M7SHA3"/>
<dbReference type="InterPro" id="IPR001388">
    <property type="entry name" value="Synaptobrevin-like"/>
</dbReference>
<comment type="caution">
    <text evidence="11">The sequence shown here is derived from an EMBL/GenBank/DDBJ whole genome shotgun (WGS) entry which is preliminary data.</text>
</comment>
<evidence type="ECO:0000259" key="10">
    <source>
        <dbReference type="PROSITE" id="PS50892"/>
    </source>
</evidence>
<dbReference type="GO" id="GO:0016020">
    <property type="term" value="C:membrane"/>
    <property type="evidence" value="ECO:0007669"/>
    <property type="project" value="InterPro"/>
</dbReference>
<gene>
    <name evidence="11" type="ORF">BpHYR1_051918</name>
</gene>
<dbReference type="PANTHER" id="PTHR45701">
    <property type="entry name" value="SYNAPTOBREVIN FAMILY MEMBER"/>
    <property type="match status" value="1"/>
</dbReference>
<dbReference type="FunFam" id="1.20.5.110:FF:000004">
    <property type="entry name" value="Vesicle-associated membrane protein 7"/>
    <property type="match status" value="1"/>
</dbReference>
<keyword evidence="12" id="KW-1185">Reference proteome</keyword>
<dbReference type="PROSITE" id="PS50892">
    <property type="entry name" value="V_SNARE"/>
    <property type="match status" value="1"/>
</dbReference>
<organism evidence="11 12">
    <name type="scientific">Brachionus plicatilis</name>
    <name type="common">Marine rotifer</name>
    <name type="synonym">Brachionus muelleri</name>
    <dbReference type="NCBI Taxonomy" id="10195"/>
    <lineage>
        <taxon>Eukaryota</taxon>
        <taxon>Metazoa</taxon>
        <taxon>Spiralia</taxon>
        <taxon>Gnathifera</taxon>
        <taxon>Rotifera</taxon>
        <taxon>Eurotatoria</taxon>
        <taxon>Monogononta</taxon>
        <taxon>Pseudotrocha</taxon>
        <taxon>Ploima</taxon>
        <taxon>Brachionidae</taxon>
        <taxon>Brachionus</taxon>
    </lineage>
</organism>
<dbReference type="GO" id="GO:0015031">
    <property type="term" value="P:protein transport"/>
    <property type="evidence" value="ECO:0007669"/>
    <property type="project" value="UniProtKB-KW"/>
</dbReference>
<dbReference type="InterPro" id="IPR042855">
    <property type="entry name" value="V_SNARE_CC"/>
</dbReference>
<dbReference type="Pfam" id="PF00957">
    <property type="entry name" value="Synaptobrevin"/>
    <property type="match status" value="1"/>
</dbReference>
<dbReference type="GO" id="GO:0016192">
    <property type="term" value="P:vesicle-mediated transport"/>
    <property type="evidence" value="ECO:0007669"/>
    <property type="project" value="InterPro"/>
</dbReference>
<evidence type="ECO:0000256" key="4">
    <source>
        <dbReference type="ARBA" id="ARBA00022927"/>
    </source>
</evidence>
<keyword evidence="3 9" id="KW-0812">Transmembrane</keyword>
<sequence length="119" mass="13550">MNYNSTSDTQFTNLQSQVNDVKDVMKTNIDKVLQRGDRLDDLVDKTTDLEANAVQFTTVSKKIKRKMWWQNLKMKIILVCVILVIIAIITVALILKFKKSDDTEITTTTAKPTITTSLK</sequence>
<evidence type="ECO:0000256" key="7">
    <source>
        <dbReference type="ARBA" id="ARBA00046280"/>
    </source>
</evidence>
<evidence type="ECO:0000313" key="11">
    <source>
        <dbReference type="EMBL" id="RNA35065.1"/>
    </source>
</evidence>
<evidence type="ECO:0000256" key="8">
    <source>
        <dbReference type="PROSITE-ProRule" id="PRU00290"/>
    </source>
</evidence>
<proteinExistence type="inferred from homology"/>
<dbReference type="EMBL" id="REGN01001376">
    <property type="protein sequence ID" value="RNA35065.1"/>
    <property type="molecule type" value="Genomic_DNA"/>
</dbReference>
<accession>A0A3M7SHA3</accession>
<reference evidence="11 12" key="1">
    <citation type="journal article" date="2018" name="Sci. Rep.">
        <title>Genomic signatures of local adaptation to the degree of environmental predictability in rotifers.</title>
        <authorList>
            <person name="Franch-Gras L."/>
            <person name="Hahn C."/>
            <person name="Garcia-Roger E.M."/>
            <person name="Carmona M.J."/>
            <person name="Serra M."/>
            <person name="Gomez A."/>
        </authorList>
    </citation>
    <scope>NUCLEOTIDE SEQUENCE [LARGE SCALE GENOMIC DNA]</scope>
    <source>
        <strain evidence="11">HYR1</strain>
    </source>
</reference>
<evidence type="ECO:0000256" key="1">
    <source>
        <dbReference type="ARBA" id="ARBA00008025"/>
    </source>
</evidence>
<keyword evidence="4" id="KW-0653">Protein transport</keyword>
<dbReference type="STRING" id="10195.A0A3M7SHA3"/>
<evidence type="ECO:0000256" key="3">
    <source>
        <dbReference type="ARBA" id="ARBA00022692"/>
    </source>
</evidence>
<evidence type="ECO:0000313" key="12">
    <source>
        <dbReference type="Proteomes" id="UP000276133"/>
    </source>
</evidence>
<protein>
    <submittedName>
        <fullName evidence="11">Vesicle-associated membrane 7-like</fullName>
    </submittedName>
</protein>
<dbReference type="SUPFAM" id="SSF58038">
    <property type="entry name" value="SNARE fusion complex"/>
    <property type="match status" value="1"/>
</dbReference>
<dbReference type="OrthoDB" id="190375at2759"/>
<dbReference type="PRINTS" id="PR00219">
    <property type="entry name" value="SYNAPTOBREVN"/>
</dbReference>
<keyword evidence="2" id="KW-0813">Transport</keyword>
<dbReference type="Proteomes" id="UP000276133">
    <property type="component" value="Unassembled WGS sequence"/>
</dbReference>
<evidence type="ECO:0000256" key="6">
    <source>
        <dbReference type="ARBA" id="ARBA00023136"/>
    </source>
</evidence>
<evidence type="ECO:0000256" key="9">
    <source>
        <dbReference type="SAM" id="Phobius"/>
    </source>
</evidence>
<comment type="subcellular location">
    <subcellularLocation>
        <location evidence="7">Endomembrane system</location>
        <topology evidence="7">Single-pass type IV membrane protein</topology>
    </subcellularLocation>
</comment>
<dbReference type="InterPro" id="IPR016444">
    <property type="entry name" value="Synaptobrevin/VAMP"/>
</dbReference>
<evidence type="ECO:0000256" key="5">
    <source>
        <dbReference type="ARBA" id="ARBA00022989"/>
    </source>
</evidence>
<comment type="similarity">
    <text evidence="1">Belongs to the synaptobrevin family.</text>
</comment>
<keyword evidence="6 9" id="KW-0472">Membrane</keyword>
<name>A0A3M7SHA3_BRAPC</name>
<dbReference type="GO" id="GO:0005737">
    <property type="term" value="C:cytoplasm"/>
    <property type="evidence" value="ECO:0007669"/>
    <property type="project" value="UniProtKB-ARBA"/>
</dbReference>
<keyword evidence="5 9" id="KW-1133">Transmembrane helix</keyword>
<feature type="transmembrane region" description="Helical" evidence="9">
    <location>
        <begin position="76"/>
        <end position="95"/>
    </location>
</feature>
<feature type="domain" description="V-SNARE coiled-coil homology" evidence="10">
    <location>
        <begin position="10"/>
        <end position="70"/>
    </location>
</feature>
<evidence type="ECO:0000256" key="2">
    <source>
        <dbReference type="ARBA" id="ARBA00022448"/>
    </source>
</evidence>